<name>A0A0L8HCM4_OCTBM</name>
<dbReference type="EMBL" id="KQ418502">
    <property type="protein sequence ID" value="KOF87051.1"/>
    <property type="molecule type" value="Genomic_DNA"/>
</dbReference>
<protein>
    <submittedName>
        <fullName evidence="1">Uncharacterized protein</fullName>
    </submittedName>
</protein>
<sequence>MQQSSSICLTGPLEYSSLFCTLHLIPLIPRFSLSSFILWCSCTQTLHTHHSVSFKSSAVKAHLATKQLHSSNKCCTI</sequence>
<proteinExistence type="predicted"/>
<organism evidence="1">
    <name type="scientific">Octopus bimaculoides</name>
    <name type="common">California two-spotted octopus</name>
    <dbReference type="NCBI Taxonomy" id="37653"/>
    <lineage>
        <taxon>Eukaryota</taxon>
        <taxon>Metazoa</taxon>
        <taxon>Spiralia</taxon>
        <taxon>Lophotrochozoa</taxon>
        <taxon>Mollusca</taxon>
        <taxon>Cephalopoda</taxon>
        <taxon>Coleoidea</taxon>
        <taxon>Octopodiformes</taxon>
        <taxon>Octopoda</taxon>
        <taxon>Incirrata</taxon>
        <taxon>Octopodidae</taxon>
        <taxon>Octopus</taxon>
    </lineage>
</organism>
<gene>
    <name evidence="1" type="ORF">OCBIM_22017491mg</name>
</gene>
<accession>A0A0L8HCM4</accession>
<evidence type="ECO:0000313" key="1">
    <source>
        <dbReference type="EMBL" id="KOF87051.1"/>
    </source>
</evidence>
<dbReference type="AlphaFoldDB" id="A0A0L8HCM4"/>
<reference evidence="1" key="1">
    <citation type="submission" date="2015-07" db="EMBL/GenBank/DDBJ databases">
        <title>MeaNS - Measles Nucleotide Surveillance Program.</title>
        <authorList>
            <person name="Tran T."/>
            <person name="Druce J."/>
        </authorList>
    </citation>
    <scope>NUCLEOTIDE SEQUENCE</scope>
    <source>
        <strain evidence="1">UCB-OBI-ISO-001</strain>
        <tissue evidence="1">Gonad</tissue>
    </source>
</reference>